<dbReference type="InterPro" id="IPR037523">
    <property type="entry name" value="VOC_core"/>
</dbReference>
<organism evidence="2">
    <name type="scientific">Leucothrix mucor</name>
    <dbReference type="NCBI Taxonomy" id="45248"/>
    <lineage>
        <taxon>Bacteria</taxon>
        <taxon>Pseudomonadati</taxon>
        <taxon>Pseudomonadota</taxon>
        <taxon>Gammaproteobacteria</taxon>
        <taxon>Thiotrichales</taxon>
        <taxon>Thiotrichaceae</taxon>
        <taxon>Leucothrix</taxon>
    </lineage>
</organism>
<protein>
    <submittedName>
        <fullName evidence="2">VOC family protein</fullName>
    </submittedName>
</protein>
<reference evidence="2" key="1">
    <citation type="journal article" date="2020" name="mSystems">
        <title>Genome- and Community-Level Interaction Insights into Carbon Utilization and Element Cycling Functions of Hydrothermarchaeota in Hydrothermal Sediment.</title>
        <authorList>
            <person name="Zhou Z."/>
            <person name="Liu Y."/>
            <person name="Xu W."/>
            <person name="Pan J."/>
            <person name="Luo Z.H."/>
            <person name="Li M."/>
        </authorList>
    </citation>
    <scope>NUCLEOTIDE SEQUENCE [LARGE SCALE GENOMIC DNA]</scope>
    <source>
        <strain evidence="2">HyVt-493</strain>
    </source>
</reference>
<comment type="caution">
    <text evidence="2">The sequence shown here is derived from an EMBL/GenBank/DDBJ whole genome shotgun (WGS) entry which is preliminary data.</text>
</comment>
<dbReference type="Proteomes" id="UP000885750">
    <property type="component" value="Unassembled WGS sequence"/>
</dbReference>
<gene>
    <name evidence="2" type="ORF">ENJ51_10245</name>
</gene>
<dbReference type="InterPro" id="IPR029068">
    <property type="entry name" value="Glyas_Bleomycin-R_OHBP_Dase"/>
</dbReference>
<dbReference type="PROSITE" id="PS51819">
    <property type="entry name" value="VOC"/>
    <property type="match status" value="1"/>
</dbReference>
<dbReference type="Gene3D" id="3.10.180.10">
    <property type="entry name" value="2,3-Dihydroxybiphenyl 1,2-Dioxygenase, domain 1"/>
    <property type="match status" value="1"/>
</dbReference>
<dbReference type="AlphaFoldDB" id="A0A7V2T151"/>
<evidence type="ECO:0000313" key="2">
    <source>
        <dbReference type="EMBL" id="HFC93179.1"/>
    </source>
</evidence>
<feature type="domain" description="VOC" evidence="1">
    <location>
        <begin position="6"/>
        <end position="150"/>
    </location>
</feature>
<sequence length="151" mass="16646">MPIACTYLHTNLTVKDIEKMKDFYVSVFGCVPVREIQQLTGEWIGRITAVKDGEIKYVHLLFPGHGNKGPELELVQYLNPTKKYEITPDTYGFGHLSFSVNDVNEALNAVIEGGGGSVGEIVTVEVPNRGLLTEVYATDPEGNIIELQSYA</sequence>
<dbReference type="EMBL" id="DRMS01000386">
    <property type="protein sequence ID" value="HFC93179.1"/>
    <property type="molecule type" value="Genomic_DNA"/>
</dbReference>
<accession>A0A7V2T151</accession>
<dbReference type="InterPro" id="IPR004360">
    <property type="entry name" value="Glyas_Fos-R_dOase_dom"/>
</dbReference>
<proteinExistence type="predicted"/>
<dbReference type="Pfam" id="PF00903">
    <property type="entry name" value="Glyoxalase"/>
    <property type="match status" value="1"/>
</dbReference>
<dbReference type="SUPFAM" id="SSF54593">
    <property type="entry name" value="Glyoxalase/Bleomycin resistance protein/Dihydroxybiphenyl dioxygenase"/>
    <property type="match status" value="1"/>
</dbReference>
<evidence type="ECO:0000259" key="1">
    <source>
        <dbReference type="PROSITE" id="PS51819"/>
    </source>
</evidence>
<name>A0A7V2T151_LEUMU</name>